<keyword evidence="8" id="KW-1185">Reference proteome</keyword>
<accession>A0A369TM96</accession>
<reference evidence="7 8" key="1">
    <citation type="submission" date="2018-07" db="EMBL/GenBank/DDBJ databases">
        <title>Thalassococcus profundi sp. nov., a marine bacterium isolated from deep seawater of Okinawa Trough.</title>
        <authorList>
            <person name="Yu M."/>
        </authorList>
    </citation>
    <scope>NUCLEOTIDE SEQUENCE [LARGE SCALE GENOMIC DNA]</scope>
    <source>
        <strain evidence="7 8">WRAS1</strain>
    </source>
</reference>
<keyword evidence="4" id="KW-0472">Membrane</keyword>
<gene>
    <name evidence="7" type="ORF">DU478_10975</name>
</gene>
<evidence type="ECO:0000313" key="8">
    <source>
        <dbReference type="Proteomes" id="UP000253977"/>
    </source>
</evidence>
<evidence type="ECO:0000256" key="2">
    <source>
        <dbReference type="ARBA" id="ARBA00022692"/>
    </source>
</evidence>
<evidence type="ECO:0000256" key="1">
    <source>
        <dbReference type="ARBA" id="ARBA00004167"/>
    </source>
</evidence>
<protein>
    <submittedName>
        <fullName evidence="7">Translocation/assembly module TamB</fullName>
    </submittedName>
</protein>
<evidence type="ECO:0000256" key="3">
    <source>
        <dbReference type="ARBA" id="ARBA00022989"/>
    </source>
</evidence>
<dbReference type="RefSeq" id="WP_114510991.1">
    <property type="nucleotide sequence ID" value="NZ_QPMK01000006.1"/>
</dbReference>
<dbReference type="InterPro" id="IPR007452">
    <property type="entry name" value="TamB_C"/>
</dbReference>
<keyword evidence="5" id="KW-0732">Signal</keyword>
<keyword evidence="2" id="KW-0812">Transmembrane</keyword>
<sequence>MRHLARALVFLLTLSLAPQAVFAQSEEEDRGYLQAFLEDNLSGAGRQIRIVGFEGALSSVATIEELTIADDAGIWLTLRGVELDWSRAALLRGRVEVNALTAEEVLLPRLPSAETTTEDLPDPEATPFSLPELPVSIRIDELSIDRVELGAGVIGVEAALSATGSAELAGGEGTASLQVQRLDGAEGSLDFTASYANETRQLSLDLDLQEEQGGLLSTLLSIPDSPAMELTVTGEGPLDDFTADLALATDGTDRLTGQVTLAALQDDAGLGFNASIDGDVRPLMPEANRAFFGPELSLAVQGESRESGELRLNTLDLTTEAMTLDGQIRIGADGWPALIDVTGRIAHDDDTQVVLPVAGGDTEVQAVDLSVQYDASEGDAWTAEITLDDLSRPDLSLGSAALTGNGTLTRGTGSAVGRVQGGFDIDASQLAFSDPGLASGVGDALTGRITFDWQEGMPLNLPEIRLSGDEYALDGTMSVEIPEDRVSPVVVADLQVNADDVSRFSALAGQELGGDVDVRVIGTVAPLDGSFDATVNGTANDLVTGIAELDGLLDGQSTLAIDAARDETGVSLRQFDITAPGATITADGRLNSTGTIADFDITLPETALAVPQLQGQTRLRGNVRQTGGSYALDLDANAPGGVVFDGQATVQVIEGVLAQVSGRGSLAADNLSLYSQLAQRDLAGGLDITGSGTFDPRSQNFEADIEGSANNLRVDVAQVDNLMQGRSTFDVVAARVGDRVDLTSLTLTTPRITASGNGILRDENSNARFDVALVDLADVLPELSGAAELAGTVTQNGDAFEIDIDGTGPGRAAIDALATVTYTYDGLENIAAGTLGPVSGNGTVSADDLSVYSGVAGRDLGGAVSVEGNGSFDPETQYFEVDVSGTSRDLRTGIEQADNLLAGVTTFTVDAGQDAEGLLVRNLRVENPQLTASGEGILRDQASAARFDVVLEDLADALPQMAGSGGARLSGSIDQAGDDFAFDITGSGPGGLAVDAEGTVRYADDTLGRISGQGTLRASDLSAFSGVAGRSLGGSFDFQGNGGFNPADGSFDVALTGSTNNLRSGIAAVDQLTAGRSTVTVDAARGADGRIVVETFDLATPQLTADANGALSPNGSGQLSYNVVLRNLGLFAPGFDGQATARGTASSSGGEYRIDTALTGPGGTTADVAGTIAPDFSRVNLSANGSAPLALVNQFTEPNILSGTAQFNLRVNGAPGLDAVSGTVTSSGAQMVIQAAQLTLENINANVNLTGGRAQIDLQSGVSTGGSLSVTGPVTLSAPFNGDLSIALNSVGIVRPGLIETEVNGALTLRGALTRDARLAGNLDFETMEIRIPDTGLGAAGLDFTLTHVNEPADVRRTRERAGLIESEAGTSGPGINYPLDIVVNAPSRIFIRGRGLDAELGGTLRLGGTTSNIIPAGSFELIRGRLDILGQRLDLAQARIQLEGDFDAFIFVRAETTRAETSIAVVIQGPVSDPEVNITSSPDRPEEEVLALLLFGRDVTEISAFQAVRIAAAVNTLVGRGGTGIVDRLRTGIGLDDFDVQTAADGSTELRFGKYIGENLYTDVTVNSEGSTDVNLNLDITPQVTARGTVGTDGNTSLGIFFEKDY</sequence>
<dbReference type="GO" id="GO:0009306">
    <property type="term" value="P:protein secretion"/>
    <property type="evidence" value="ECO:0007669"/>
    <property type="project" value="InterPro"/>
</dbReference>
<feature type="domain" description="Translocation and assembly module TamB C-terminal" evidence="6">
    <location>
        <begin position="1263"/>
        <end position="1607"/>
    </location>
</feature>
<keyword evidence="3" id="KW-1133">Transmembrane helix</keyword>
<dbReference type="OrthoDB" id="7784409at2"/>
<dbReference type="EMBL" id="QPMK01000006">
    <property type="protein sequence ID" value="RDD66419.1"/>
    <property type="molecule type" value="Genomic_DNA"/>
</dbReference>
<proteinExistence type="predicted"/>
<comment type="caution">
    <text evidence="7">The sequence shown here is derived from an EMBL/GenBank/DDBJ whole genome shotgun (WGS) entry which is preliminary data.</text>
</comment>
<feature type="signal peptide" evidence="5">
    <location>
        <begin position="1"/>
        <end position="23"/>
    </location>
</feature>
<evidence type="ECO:0000313" key="7">
    <source>
        <dbReference type="EMBL" id="RDD66419.1"/>
    </source>
</evidence>
<dbReference type="GO" id="GO:0005886">
    <property type="term" value="C:plasma membrane"/>
    <property type="evidence" value="ECO:0007669"/>
    <property type="project" value="InterPro"/>
</dbReference>
<feature type="chain" id="PRO_5016976635" evidence="5">
    <location>
        <begin position="24"/>
        <end position="1607"/>
    </location>
</feature>
<dbReference type="Pfam" id="PF04357">
    <property type="entry name" value="TamB"/>
    <property type="match status" value="1"/>
</dbReference>
<evidence type="ECO:0000259" key="6">
    <source>
        <dbReference type="Pfam" id="PF04357"/>
    </source>
</evidence>
<evidence type="ECO:0000256" key="5">
    <source>
        <dbReference type="SAM" id="SignalP"/>
    </source>
</evidence>
<evidence type="ECO:0000256" key="4">
    <source>
        <dbReference type="ARBA" id="ARBA00023136"/>
    </source>
</evidence>
<organism evidence="7 8">
    <name type="scientific">Thalassococcus profundi</name>
    <dbReference type="NCBI Taxonomy" id="2282382"/>
    <lineage>
        <taxon>Bacteria</taxon>
        <taxon>Pseudomonadati</taxon>
        <taxon>Pseudomonadota</taxon>
        <taxon>Alphaproteobacteria</taxon>
        <taxon>Rhodobacterales</taxon>
        <taxon>Roseobacteraceae</taxon>
        <taxon>Thalassococcus</taxon>
    </lineage>
</organism>
<comment type="subcellular location">
    <subcellularLocation>
        <location evidence="1">Membrane</location>
        <topology evidence="1">Single-pass membrane protein</topology>
    </subcellularLocation>
</comment>
<name>A0A369TM96_9RHOB</name>
<dbReference type="Proteomes" id="UP000253977">
    <property type="component" value="Unassembled WGS sequence"/>
</dbReference>